<feature type="transmembrane region" description="Helical" evidence="7">
    <location>
        <begin position="25"/>
        <end position="48"/>
    </location>
</feature>
<evidence type="ECO:0000256" key="5">
    <source>
        <dbReference type="ARBA" id="ARBA00023136"/>
    </source>
</evidence>
<keyword evidence="3 7" id="KW-0812">Transmembrane</keyword>
<keyword evidence="2 7" id="KW-0808">Transferase</keyword>
<keyword evidence="4 7" id="KW-1133">Transmembrane helix</keyword>
<feature type="domain" description="Palmitoyltransferase DHHC" evidence="9">
    <location>
        <begin position="128"/>
        <end position="247"/>
    </location>
</feature>
<evidence type="ECO:0000313" key="10">
    <source>
        <dbReference type="EMBL" id="JAS09744.1"/>
    </source>
</evidence>
<sequence length="370" mass="42718">MANSSEIGSSGPCGWCVRAVKWVPVLFILTIVGWSYYAYVIQLCFIIVESPFEKILYLIGYHITFVTFIWSYWQTVFTAVGTVPRKFKLSKEDIEKLRQVESEEAHRSILEHHGQSLPVCNRTINGLLRYCEKCKHIKPDRAHHCSVCGVCVLKMDHHCPWVNNCVNFYNYKYFILFLGYALIYCLYIVFTSMPYFIQFWQGDLEGMGRFHILFLFFVAAMFAVSLVSLFCYHCYLVIHNRSTLEAFRAPIFPSGPDKDGFSLGKYNNFQEVFGDKRWCWFLPVFSSLGDGIVFPVRSQQLNSHSVMRPISVTRNSLGDGVTFPQRVIDEDTDHLLGGRQHWSDDDSPTHQARNEFNHGTGQQSNLMQVV</sequence>
<feature type="compositionally biased region" description="Basic and acidic residues" evidence="8">
    <location>
        <begin position="337"/>
        <end position="356"/>
    </location>
</feature>
<evidence type="ECO:0000256" key="2">
    <source>
        <dbReference type="ARBA" id="ARBA00022679"/>
    </source>
</evidence>
<organism evidence="10">
    <name type="scientific">Clastoptera arizonana</name>
    <name type="common">Arizona spittle bug</name>
    <dbReference type="NCBI Taxonomy" id="38151"/>
    <lineage>
        <taxon>Eukaryota</taxon>
        <taxon>Metazoa</taxon>
        <taxon>Ecdysozoa</taxon>
        <taxon>Arthropoda</taxon>
        <taxon>Hexapoda</taxon>
        <taxon>Insecta</taxon>
        <taxon>Pterygota</taxon>
        <taxon>Neoptera</taxon>
        <taxon>Paraneoptera</taxon>
        <taxon>Hemiptera</taxon>
        <taxon>Auchenorrhyncha</taxon>
        <taxon>Cercopoidea</taxon>
        <taxon>Clastopteridae</taxon>
        <taxon>Clastoptera</taxon>
    </lineage>
</organism>
<evidence type="ECO:0000256" key="6">
    <source>
        <dbReference type="ARBA" id="ARBA00023315"/>
    </source>
</evidence>
<gene>
    <name evidence="10" type="ORF">g.8212</name>
</gene>
<accession>A0A1B6C8I5</accession>
<dbReference type="GO" id="GO:0019706">
    <property type="term" value="F:protein-cysteine S-palmitoyltransferase activity"/>
    <property type="evidence" value="ECO:0007669"/>
    <property type="project" value="UniProtKB-EC"/>
</dbReference>
<dbReference type="Pfam" id="PF01529">
    <property type="entry name" value="DHHC"/>
    <property type="match status" value="1"/>
</dbReference>
<dbReference type="PROSITE" id="PS50216">
    <property type="entry name" value="DHHC"/>
    <property type="match status" value="1"/>
</dbReference>
<keyword evidence="6 7" id="KW-0012">Acyltransferase</keyword>
<dbReference type="InterPro" id="IPR039859">
    <property type="entry name" value="PFA4/ZDH16/20/ERF2-like"/>
</dbReference>
<evidence type="ECO:0000256" key="4">
    <source>
        <dbReference type="ARBA" id="ARBA00022989"/>
    </source>
</evidence>
<evidence type="ECO:0000256" key="7">
    <source>
        <dbReference type="RuleBase" id="RU079119"/>
    </source>
</evidence>
<dbReference type="AlphaFoldDB" id="A0A1B6C8I5"/>
<evidence type="ECO:0000256" key="1">
    <source>
        <dbReference type="ARBA" id="ARBA00004141"/>
    </source>
</evidence>
<comment type="similarity">
    <text evidence="7">Belongs to the DHHC palmitoyltransferase family.</text>
</comment>
<reference evidence="10" key="1">
    <citation type="submission" date="2015-12" db="EMBL/GenBank/DDBJ databases">
        <title>De novo transcriptome assembly of four potential Pierce s Disease insect vectors from Arizona vineyards.</title>
        <authorList>
            <person name="Tassone E.E."/>
        </authorList>
    </citation>
    <scope>NUCLEOTIDE SEQUENCE</scope>
</reference>
<feature type="region of interest" description="Disordered" evidence="8">
    <location>
        <begin position="337"/>
        <end position="370"/>
    </location>
</feature>
<feature type="transmembrane region" description="Helical" evidence="7">
    <location>
        <begin position="212"/>
        <end position="238"/>
    </location>
</feature>
<comment type="subcellular location">
    <subcellularLocation>
        <location evidence="1">Membrane</location>
        <topology evidence="1">Multi-pass membrane protein</topology>
    </subcellularLocation>
</comment>
<proteinExistence type="inferred from homology"/>
<dbReference type="EMBL" id="GEDC01027554">
    <property type="protein sequence ID" value="JAS09744.1"/>
    <property type="molecule type" value="Transcribed_RNA"/>
</dbReference>
<feature type="transmembrane region" description="Helical" evidence="7">
    <location>
        <begin position="173"/>
        <end position="200"/>
    </location>
</feature>
<comment type="catalytic activity">
    <reaction evidence="7">
        <text>L-cysteinyl-[protein] + hexadecanoyl-CoA = S-hexadecanoyl-L-cysteinyl-[protein] + CoA</text>
        <dbReference type="Rhea" id="RHEA:36683"/>
        <dbReference type="Rhea" id="RHEA-COMP:10131"/>
        <dbReference type="Rhea" id="RHEA-COMP:11032"/>
        <dbReference type="ChEBI" id="CHEBI:29950"/>
        <dbReference type="ChEBI" id="CHEBI:57287"/>
        <dbReference type="ChEBI" id="CHEBI:57379"/>
        <dbReference type="ChEBI" id="CHEBI:74151"/>
        <dbReference type="EC" id="2.3.1.225"/>
    </reaction>
</comment>
<evidence type="ECO:0000256" key="3">
    <source>
        <dbReference type="ARBA" id="ARBA00022692"/>
    </source>
</evidence>
<name>A0A1B6C8I5_9HEMI</name>
<dbReference type="InterPro" id="IPR001594">
    <property type="entry name" value="Palmitoyltrfase_DHHC"/>
</dbReference>
<protein>
    <recommendedName>
        <fullName evidence="7">Palmitoyltransferase</fullName>
        <ecNumber evidence="7">2.3.1.225</ecNumber>
    </recommendedName>
</protein>
<evidence type="ECO:0000259" key="9">
    <source>
        <dbReference type="Pfam" id="PF01529"/>
    </source>
</evidence>
<comment type="domain">
    <text evidence="7">The DHHC domain is required for palmitoyltransferase activity.</text>
</comment>
<feature type="compositionally biased region" description="Polar residues" evidence="8">
    <location>
        <begin position="357"/>
        <end position="370"/>
    </location>
</feature>
<dbReference type="PANTHER" id="PTHR12246">
    <property type="entry name" value="PALMITOYLTRANSFERASE ZDHHC16"/>
    <property type="match status" value="1"/>
</dbReference>
<dbReference type="EC" id="2.3.1.225" evidence="7"/>
<keyword evidence="5 7" id="KW-0472">Membrane</keyword>
<feature type="transmembrane region" description="Helical" evidence="7">
    <location>
        <begin position="55"/>
        <end position="73"/>
    </location>
</feature>
<dbReference type="GO" id="GO:0016020">
    <property type="term" value="C:membrane"/>
    <property type="evidence" value="ECO:0007669"/>
    <property type="project" value="UniProtKB-SubCell"/>
</dbReference>
<evidence type="ECO:0000256" key="8">
    <source>
        <dbReference type="SAM" id="MobiDB-lite"/>
    </source>
</evidence>